<dbReference type="Gene3D" id="3.30.420.40">
    <property type="match status" value="2"/>
</dbReference>
<dbReference type="Proteomes" id="UP000234382">
    <property type="component" value="Unassembled WGS sequence"/>
</dbReference>
<accession>A0A2H1HW96</accession>
<dbReference type="EMBL" id="FXYX01000001">
    <property type="protein sequence ID" value="SMX67215.1"/>
    <property type="molecule type" value="Genomic_DNA"/>
</dbReference>
<organism evidence="2 3">
    <name type="scientific">Brevibacterium iodinum ATCC 49514</name>
    <dbReference type="NCBI Taxonomy" id="1255616"/>
    <lineage>
        <taxon>Bacteria</taxon>
        <taxon>Bacillati</taxon>
        <taxon>Actinomycetota</taxon>
        <taxon>Actinomycetes</taxon>
        <taxon>Micrococcales</taxon>
        <taxon>Brevibacteriaceae</taxon>
        <taxon>Brevibacterium</taxon>
    </lineage>
</organism>
<proteinExistence type="predicted"/>
<feature type="domain" description="ATPase BadF/BadG/BcrA/BcrD type" evidence="1">
    <location>
        <begin position="5"/>
        <end position="306"/>
    </location>
</feature>
<dbReference type="PANTHER" id="PTHR43190">
    <property type="entry name" value="N-ACETYL-D-GLUCOSAMINE KINASE"/>
    <property type="match status" value="1"/>
</dbReference>
<keyword evidence="3" id="KW-1185">Reference proteome</keyword>
<dbReference type="SUPFAM" id="SSF53067">
    <property type="entry name" value="Actin-like ATPase domain"/>
    <property type="match status" value="1"/>
</dbReference>
<dbReference type="PANTHER" id="PTHR43190:SF3">
    <property type="entry name" value="N-ACETYL-D-GLUCOSAMINE KINASE"/>
    <property type="match status" value="1"/>
</dbReference>
<name>A0A2H1HW96_9MICO</name>
<dbReference type="InterPro" id="IPR052519">
    <property type="entry name" value="Euk-type_GlcNAc_Kinase"/>
</dbReference>
<evidence type="ECO:0000259" key="1">
    <source>
        <dbReference type="Pfam" id="PF01869"/>
    </source>
</evidence>
<sequence>MTLILGIDIGGTGSRAALGDVGDATDHRGNAVSRPGIADGGGFVPRIIDQLTGPRIEIGPSGSNVLLVVRELVRTAAETWPERFPEVSGIGIGATGIASLAEDPSDVLGEISGEVGVPAVAAIDAVTAHLGALGGAGGAISVLGTGAIAIAHPGPDADGKWSADWSRADGWGHLFGDRGGGAWLGRHGLELALRTHDGIDGRGRVLLEAATRRFGPPASWPGQFYTRSDRAGVLAEFAADIADAARADDTVAIDLLREAGQEAARSALAAARSVRTDTDSSTVATEALPASNSATRIALTGGVAAAGDHLVEGFRAEAARLDPTITIVEPAGGPLDGALTLGHLGASGTLDAQDKVLWT</sequence>
<protein>
    <submittedName>
        <fullName evidence="2">BadF-type ATPase</fullName>
    </submittedName>
</protein>
<evidence type="ECO:0000313" key="3">
    <source>
        <dbReference type="Proteomes" id="UP000234382"/>
    </source>
</evidence>
<dbReference type="InterPro" id="IPR002731">
    <property type="entry name" value="ATPase_BadF"/>
</dbReference>
<evidence type="ECO:0000313" key="2">
    <source>
        <dbReference type="EMBL" id="SMX67215.1"/>
    </source>
</evidence>
<dbReference type="RefSeq" id="WP_101543817.1">
    <property type="nucleotide sequence ID" value="NZ_FXYX01000001.1"/>
</dbReference>
<reference evidence="3" key="1">
    <citation type="submission" date="2017-03" db="EMBL/GenBank/DDBJ databases">
        <authorList>
            <person name="Monnet C."/>
        </authorList>
    </citation>
    <scope>NUCLEOTIDE SEQUENCE [LARGE SCALE GENOMIC DNA]</scope>
    <source>
        <strain evidence="3">ATCC 49514</strain>
    </source>
</reference>
<dbReference type="Pfam" id="PF01869">
    <property type="entry name" value="BcrAD_BadFG"/>
    <property type="match status" value="1"/>
</dbReference>
<dbReference type="InterPro" id="IPR043129">
    <property type="entry name" value="ATPase_NBD"/>
</dbReference>
<dbReference type="AlphaFoldDB" id="A0A2H1HW96"/>
<gene>
    <name evidence="2" type="ORF">BI49514_00412</name>
</gene>